<comment type="caution">
    <text evidence="4">The sequence shown here is derived from an EMBL/GenBank/DDBJ whole genome shotgun (WGS) entry which is preliminary data.</text>
</comment>
<dbReference type="InterPro" id="IPR029058">
    <property type="entry name" value="AB_hydrolase_fold"/>
</dbReference>
<sequence length="272" mass="30724">MAAVSSAITQSQEYISFRSTVPLKRVVVDSSDEKEWLIYDAGPRSVRCPLVCLPPASGTADVFFKQILTLSSLGYRVISVEYPVYWTYNEWTEGFRRLLDYLQLDEVLGDACISLKKMIMNNFTTEEVDGDIADSIDFMVERLESLGRSELASRLTLNCLDSYVEPQKLHGIPTTLIDVFDDCALSQPVKDELYKCYPNAKRAHLKKGGNFPYLCRSADVNLYLQIHLRQFMGKRFSAMDPKFMTEEDMMSCGLLPSAAPPSVVSSDEEDDE</sequence>
<gene>
    <name evidence="4" type="primary">SPG21</name>
    <name evidence="4" type="ORF">OS493_037515</name>
</gene>
<keyword evidence="3" id="KW-0963">Cytoplasm</keyword>
<comment type="subcellular location">
    <subcellularLocation>
        <location evidence="1">Cytoplasm</location>
    </subcellularLocation>
</comment>
<dbReference type="OrthoDB" id="10264550at2759"/>
<name>A0A9W9ZV53_9CNID</name>
<dbReference type="SUPFAM" id="SSF53474">
    <property type="entry name" value="alpha/beta-Hydrolases"/>
    <property type="match status" value="1"/>
</dbReference>
<organism evidence="4 5">
    <name type="scientific">Desmophyllum pertusum</name>
    <dbReference type="NCBI Taxonomy" id="174260"/>
    <lineage>
        <taxon>Eukaryota</taxon>
        <taxon>Metazoa</taxon>
        <taxon>Cnidaria</taxon>
        <taxon>Anthozoa</taxon>
        <taxon>Hexacorallia</taxon>
        <taxon>Scleractinia</taxon>
        <taxon>Caryophylliina</taxon>
        <taxon>Caryophylliidae</taxon>
        <taxon>Desmophyllum</taxon>
    </lineage>
</organism>
<comment type="similarity">
    <text evidence="2">Belongs to the AB hydrolase superfamily.</text>
</comment>
<proteinExistence type="inferred from homology"/>
<protein>
    <submittedName>
        <fullName evidence="4">Maspardin</fullName>
    </submittedName>
</protein>
<evidence type="ECO:0000256" key="2">
    <source>
        <dbReference type="ARBA" id="ARBA00008645"/>
    </source>
</evidence>
<dbReference type="EMBL" id="MU825468">
    <property type="protein sequence ID" value="KAJ7388447.1"/>
    <property type="molecule type" value="Genomic_DNA"/>
</dbReference>
<dbReference type="AlphaFoldDB" id="A0A9W9ZV53"/>
<dbReference type="Proteomes" id="UP001163046">
    <property type="component" value="Unassembled WGS sequence"/>
</dbReference>
<dbReference type="PANTHER" id="PTHR15913">
    <property type="entry name" value="ACID CLUSTER PROTEIN 33"/>
    <property type="match status" value="1"/>
</dbReference>
<accession>A0A9W9ZV53</accession>
<dbReference type="InterPro" id="IPR026151">
    <property type="entry name" value="Maspardin"/>
</dbReference>
<evidence type="ECO:0000313" key="4">
    <source>
        <dbReference type="EMBL" id="KAJ7388447.1"/>
    </source>
</evidence>
<evidence type="ECO:0000256" key="3">
    <source>
        <dbReference type="ARBA" id="ARBA00022490"/>
    </source>
</evidence>
<dbReference type="PANTHER" id="PTHR15913:SF0">
    <property type="entry name" value="MASPARDIN"/>
    <property type="match status" value="1"/>
</dbReference>
<keyword evidence="5" id="KW-1185">Reference proteome</keyword>
<evidence type="ECO:0000313" key="5">
    <source>
        <dbReference type="Proteomes" id="UP001163046"/>
    </source>
</evidence>
<evidence type="ECO:0000256" key="1">
    <source>
        <dbReference type="ARBA" id="ARBA00004496"/>
    </source>
</evidence>
<reference evidence="4" key="1">
    <citation type="submission" date="2023-01" db="EMBL/GenBank/DDBJ databases">
        <title>Genome assembly of the deep-sea coral Lophelia pertusa.</title>
        <authorList>
            <person name="Herrera S."/>
            <person name="Cordes E."/>
        </authorList>
    </citation>
    <scope>NUCLEOTIDE SEQUENCE</scope>
    <source>
        <strain evidence="4">USNM1676648</strain>
        <tissue evidence="4">Polyp</tissue>
    </source>
</reference>
<dbReference type="GO" id="GO:0005737">
    <property type="term" value="C:cytoplasm"/>
    <property type="evidence" value="ECO:0007669"/>
    <property type="project" value="UniProtKB-SubCell"/>
</dbReference>